<evidence type="ECO:0000256" key="5">
    <source>
        <dbReference type="ARBA" id="ARBA00023034"/>
    </source>
</evidence>
<dbReference type="Pfam" id="PF03016">
    <property type="entry name" value="Exostosin_GT47"/>
    <property type="match status" value="1"/>
</dbReference>
<dbReference type="PANTHER" id="PTHR11062">
    <property type="entry name" value="EXOSTOSIN HEPARAN SULFATE GLYCOSYLTRANSFERASE -RELATED"/>
    <property type="match status" value="1"/>
</dbReference>
<keyword evidence="3" id="KW-0808">Transferase</keyword>
<evidence type="ECO:0000313" key="7">
    <source>
        <dbReference type="EMBL" id="KAK9153818.1"/>
    </source>
</evidence>
<comment type="subcellular location">
    <subcellularLocation>
        <location evidence="1">Golgi apparatus membrane</location>
        <topology evidence="1">Single-pass type II membrane protein</topology>
    </subcellularLocation>
</comment>
<keyword evidence="4" id="KW-0812">Transmembrane</keyword>
<feature type="domain" description="Exostosin GT47" evidence="6">
    <location>
        <begin position="9"/>
        <end position="281"/>
    </location>
</feature>
<gene>
    <name evidence="7" type="ORF">Sjap_001298</name>
</gene>
<sequence length="333" mass="38683">MSQLEAYVRFRTRNHEEAYVYFLPFSVYQMVQYIWVRGSYDSSPFDRTINDYINVVAEKYPYWNRSRGADHFMVACHDWKSLNRTPDSMPSWENEKGKDWRLSSTSMVNTLQAPGESGFNYLIFHNSIRVLCNANTSEGFNPSKDVTLPEIYLPTGEMQPLGGPSPSQCPILAFFTGGGDHGPIRPILLKHWKNKTDDMQVYEYLPKDKSYDKMMKKSKYCLCPSGYEVASPRVDESLYTGCVPVLLKEGYVPPFSDVLNWDSFSISVPTSEIPNLKKILMGISQKRYLKLQKRGLQVRRHFVVNSPPKRFDVFHMLLHSIWLRRLNVRIHDH</sequence>
<keyword evidence="5" id="KW-0333">Golgi apparatus</keyword>
<dbReference type="GO" id="GO:0000139">
    <property type="term" value="C:Golgi membrane"/>
    <property type="evidence" value="ECO:0007669"/>
    <property type="project" value="UniProtKB-SubCell"/>
</dbReference>
<proteinExistence type="inferred from homology"/>
<dbReference type="AlphaFoldDB" id="A0AAP0PRC1"/>
<dbReference type="InterPro" id="IPR004263">
    <property type="entry name" value="Exostosin"/>
</dbReference>
<evidence type="ECO:0000256" key="1">
    <source>
        <dbReference type="ARBA" id="ARBA00004323"/>
    </source>
</evidence>
<evidence type="ECO:0000256" key="4">
    <source>
        <dbReference type="ARBA" id="ARBA00022968"/>
    </source>
</evidence>
<dbReference type="PANTHER" id="PTHR11062:SF207">
    <property type="entry name" value="OS07G0188700 PROTEIN"/>
    <property type="match status" value="1"/>
</dbReference>
<reference evidence="7 8" key="1">
    <citation type="submission" date="2024-01" db="EMBL/GenBank/DDBJ databases">
        <title>Genome assemblies of Stephania.</title>
        <authorList>
            <person name="Yang L."/>
        </authorList>
    </citation>
    <scope>NUCLEOTIDE SEQUENCE [LARGE SCALE GENOMIC DNA]</scope>
    <source>
        <strain evidence="7">QJT</strain>
        <tissue evidence="7">Leaf</tissue>
    </source>
</reference>
<keyword evidence="4" id="KW-0735">Signal-anchor</keyword>
<dbReference type="EMBL" id="JBBNAE010000001">
    <property type="protein sequence ID" value="KAK9153818.1"/>
    <property type="molecule type" value="Genomic_DNA"/>
</dbReference>
<evidence type="ECO:0000259" key="6">
    <source>
        <dbReference type="Pfam" id="PF03016"/>
    </source>
</evidence>
<comment type="similarity">
    <text evidence="2">Belongs to the glycosyltransferase 47 family.</text>
</comment>
<dbReference type="GO" id="GO:0016757">
    <property type="term" value="F:glycosyltransferase activity"/>
    <property type="evidence" value="ECO:0007669"/>
    <property type="project" value="UniProtKB-KW"/>
</dbReference>
<organism evidence="7 8">
    <name type="scientific">Stephania japonica</name>
    <dbReference type="NCBI Taxonomy" id="461633"/>
    <lineage>
        <taxon>Eukaryota</taxon>
        <taxon>Viridiplantae</taxon>
        <taxon>Streptophyta</taxon>
        <taxon>Embryophyta</taxon>
        <taxon>Tracheophyta</taxon>
        <taxon>Spermatophyta</taxon>
        <taxon>Magnoliopsida</taxon>
        <taxon>Ranunculales</taxon>
        <taxon>Menispermaceae</taxon>
        <taxon>Menispermoideae</taxon>
        <taxon>Cissampelideae</taxon>
        <taxon>Stephania</taxon>
    </lineage>
</organism>
<accession>A0AAP0PRC1</accession>
<keyword evidence="8" id="KW-1185">Reference proteome</keyword>
<keyword evidence="3" id="KW-0328">Glycosyltransferase</keyword>
<name>A0AAP0PRC1_9MAGN</name>
<evidence type="ECO:0000256" key="3">
    <source>
        <dbReference type="ARBA" id="ARBA00022676"/>
    </source>
</evidence>
<protein>
    <recommendedName>
        <fullName evidence="6">Exostosin GT47 domain-containing protein</fullName>
    </recommendedName>
</protein>
<comment type="caution">
    <text evidence="7">The sequence shown here is derived from an EMBL/GenBank/DDBJ whole genome shotgun (WGS) entry which is preliminary data.</text>
</comment>
<dbReference type="Proteomes" id="UP001417504">
    <property type="component" value="Unassembled WGS sequence"/>
</dbReference>
<evidence type="ECO:0000256" key="2">
    <source>
        <dbReference type="ARBA" id="ARBA00010271"/>
    </source>
</evidence>
<evidence type="ECO:0000313" key="8">
    <source>
        <dbReference type="Proteomes" id="UP001417504"/>
    </source>
</evidence>
<dbReference type="InterPro" id="IPR040911">
    <property type="entry name" value="Exostosin_GT47"/>
</dbReference>